<evidence type="ECO:0000256" key="2">
    <source>
        <dbReference type="ARBA" id="ARBA00007755"/>
    </source>
</evidence>
<evidence type="ECO:0000256" key="3">
    <source>
        <dbReference type="ARBA" id="ARBA00022475"/>
    </source>
</evidence>
<dbReference type="InterPro" id="IPR051605">
    <property type="entry name" value="CstA"/>
</dbReference>
<feature type="transmembrane region" description="Helical" evidence="7">
    <location>
        <begin position="442"/>
        <end position="461"/>
    </location>
</feature>
<feature type="transmembrane region" description="Helical" evidence="7">
    <location>
        <begin position="156"/>
        <end position="177"/>
    </location>
</feature>
<sequence>MITFLLSIVLLVLGHLFYGKFVEKVFGVDPKAETPAIKLEDGVDFIPLPGWKIFMIQFLNIAGLGPIFGAIAGALFGPVAFIWIVIGSIFAGGVHDYMSGMLSLRNDGKSVPELVGKYLGQPYRMAMRVISVVLLVLVGVVFVAGPATILHGLTGLNVQVLIYIIFAYYLIATLVPVDKIIAKIYPLFGAALLFMAAGVGIMLFVGGFEIPELFGNITNMQASPMKTPIFPMLFITIACGAISGFHSTQSPLMARCLTNEKQGKNVFYGSMIAEGVVALVWAAAAMAFFGGVKGLAGFDGNAATIVNVISNSLLGKVGGALAVFGVVAAPITSGDTAFRSARLTIADALNFEQHSMKNRLLVAIPLFVIGFFLSKVDFNIVWRYFGFTNQLIATIVLWTSTAYFVREKKNFWITFIPAVFMTSVCIAFIMMAPIGFGLPVMMSKYTGIALAVGIGVVFLAVKDKVYNKEGKKVTV</sequence>
<feature type="transmembrane region" description="Helical" evidence="7">
    <location>
        <begin position="382"/>
        <end position="405"/>
    </location>
</feature>
<keyword evidence="10" id="KW-1185">Reference proteome</keyword>
<proteinExistence type="inferred from homology"/>
<keyword evidence="6 7" id="KW-0472">Membrane</keyword>
<organism evidence="9 10">
    <name type="scientific">Psychrilyobacter piezotolerans</name>
    <dbReference type="NCBI Taxonomy" id="2293438"/>
    <lineage>
        <taxon>Bacteria</taxon>
        <taxon>Fusobacteriati</taxon>
        <taxon>Fusobacteriota</taxon>
        <taxon>Fusobacteriia</taxon>
        <taxon>Fusobacteriales</taxon>
        <taxon>Fusobacteriaceae</taxon>
        <taxon>Psychrilyobacter</taxon>
    </lineage>
</organism>
<name>A0ABX9KJQ2_9FUSO</name>
<evidence type="ECO:0000256" key="5">
    <source>
        <dbReference type="ARBA" id="ARBA00022989"/>
    </source>
</evidence>
<dbReference type="PANTHER" id="PTHR30252">
    <property type="entry name" value="INNER MEMBRANE PEPTIDE TRANSPORTER"/>
    <property type="match status" value="1"/>
</dbReference>
<keyword evidence="5 7" id="KW-1133">Transmembrane helix</keyword>
<evidence type="ECO:0000256" key="4">
    <source>
        <dbReference type="ARBA" id="ARBA00022692"/>
    </source>
</evidence>
<evidence type="ECO:0000259" key="8">
    <source>
        <dbReference type="Pfam" id="PF02554"/>
    </source>
</evidence>
<comment type="similarity">
    <text evidence="2">Belongs to the peptide transporter carbon starvation (CstA) (TC 2.A.114) family.</text>
</comment>
<evidence type="ECO:0000256" key="7">
    <source>
        <dbReference type="SAM" id="Phobius"/>
    </source>
</evidence>
<comment type="subcellular location">
    <subcellularLocation>
        <location evidence="1">Cell membrane</location>
        <topology evidence="1">Multi-pass membrane protein</topology>
    </subcellularLocation>
</comment>
<feature type="transmembrane region" description="Helical" evidence="7">
    <location>
        <begin position="317"/>
        <end position="338"/>
    </location>
</feature>
<feature type="domain" description="CstA N-terminal" evidence="8">
    <location>
        <begin position="301"/>
        <end position="426"/>
    </location>
</feature>
<evidence type="ECO:0000313" key="9">
    <source>
        <dbReference type="EMBL" id="REI42649.1"/>
    </source>
</evidence>
<feature type="domain" description="CstA N-terminal" evidence="8">
    <location>
        <begin position="3"/>
        <end position="142"/>
    </location>
</feature>
<dbReference type="RefSeq" id="WP_114641273.1">
    <property type="nucleotide sequence ID" value="NZ_JAACIO010000003.1"/>
</dbReference>
<evidence type="ECO:0000256" key="1">
    <source>
        <dbReference type="ARBA" id="ARBA00004651"/>
    </source>
</evidence>
<comment type="caution">
    <text evidence="9">The sequence shown here is derived from an EMBL/GenBank/DDBJ whole genome shotgun (WGS) entry which is preliminary data.</text>
</comment>
<keyword evidence="3" id="KW-1003">Cell membrane</keyword>
<feature type="transmembrane region" description="Helical" evidence="7">
    <location>
        <begin position="359"/>
        <end position="376"/>
    </location>
</feature>
<dbReference type="EMBL" id="QUAJ01000003">
    <property type="protein sequence ID" value="REI42649.1"/>
    <property type="molecule type" value="Genomic_DNA"/>
</dbReference>
<accession>A0ABX9KJQ2</accession>
<feature type="transmembrane region" description="Helical" evidence="7">
    <location>
        <begin position="266"/>
        <end position="289"/>
    </location>
</feature>
<feature type="transmembrane region" description="Helical" evidence="7">
    <location>
        <begin position="228"/>
        <end position="245"/>
    </location>
</feature>
<dbReference type="Proteomes" id="UP000263486">
    <property type="component" value="Unassembled WGS sequence"/>
</dbReference>
<feature type="transmembrane region" description="Helical" evidence="7">
    <location>
        <begin position="184"/>
        <end position="208"/>
    </location>
</feature>
<feature type="transmembrane region" description="Helical" evidence="7">
    <location>
        <begin position="412"/>
        <end position="436"/>
    </location>
</feature>
<evidence type="ECO:0000256" key="6">
    <source>
        <dbReference type="ARBA" id="ARBA00023136"/>
    </source>
</evidence>
<keyword evidence="4 7" id="KW-0812">Transmembrane</keyword>
<feature type="transmembrane region" description="Helical" evidence="7">
    <location>
        <begin position="129"/>
        <end position="150"/>
    </location>
</feature>
<dbReference type="Pfam" id="PF02554">
    <property type="entry name" value="CstA"/>
    <property type="match status" value="2"/>
</dbReference>
<reference evidence="9 10" key="1">
    <citation type="submission" date="2018-08" db="EMBL/GenBank/DDBJ databases">
        <title>Draft genome sequence of Psychrilyobacter sp. strain SD5 isolated from Black Sea water.</title>
        <authorList>
            <person name="Yadav S."/>
            <person name="Villanueva L."/>
            <person name="Damste J.S.S."/>
        </authorList>
    </citation>
    <scope>NUCLEOTIDE SEQUENCE [LARGE SCALE GENOMIC DNA]</scope>
    <source>
        <strain evidence="9 10">SD5</strain>
    </source>
</reference>
<evidence type="ECO:0000313" key="10">
    <source>
        <dbReference type="Proteomes" id="UP000263486"/>
    </source>
</evidence>
<gene>
    <name evidence="9" type="ORF">DYH56_02460</name>
</gene>
<protein>
    <submittedName>
        <fullName evidence="9">Carbon starvation protein A</fullName>
    </submittedName>
</protein>
<dbReference type="InterPro" id="IPR003706">
    <property type="entry name" value="CstA_N"/>
</dbReference>
<feature type="transmembrane region" description="Helical" evidence="7">
    <location>
        <begin position="67"/>
        <end position="91"/>
    </location>
</feature>
<dbReference type="PANTHER" id="PTHR30252:SF4">
    <property type="entry name" value="CARBON STARVATION"/>
    <property type="match status" value="1"/>
</dbReference>